<keyword evidence="6" id="KW-1185">Reference proteome</keyword>
<dbReference type="OrthoDB" id="184583at2759"/>
<dbReference type="AlphaFoldDB" id="A0A395IP96"/>
<evidence type="ECO:0000313" key="5">
    <source>
        <dbReference type="EMBL" id="RAL61694.1"/>
    </source>
</evidence>
<feature type="compositionally biased region" description="Acidic residues" evidence="4">
    <location>
        <begin position="336"/>
        <end position="363"/>
    </location>
</feature>
<dbReference type="GO" id="GO:0031267">
    <property type="term" value="F:small GTPase binding"/>
    <property type="evidence" value="ECO:0007669"/>
    <property type="project" value="TreeGrafter"/>
</dbReference>
<keyword evidence="2" id="KW-0433">Leucine-rich repeat</keyword>
<keyword evidence="3" id="KW-0677">Repeat</keyword>
<dbReference type="InterPro" id="IPR001611">
    <property type="entry name" value="Leu-rich_rpt"/>
</dbReference>
<dbReference type="Gene3D" id="3.80.10.10">
    <property type="entry name" value="Ribonuclease Inhibitor"/>
    <property type="match status" value="1"/>
</dbReference>
<dbReference type="SUPFAM" id="SSF52047">
    <property type="entry name" value="RNI-like"/>
    <property type="match status" value="1"/>
</dbReference>
<dbReference type="Pfam" id="PF13516">
    <property type="entry name" value="LRR_6"/>
    <property type="match status" value="1"/>
</dbReference>
<dbReference type="PANTHER" id="PTHR24113:SF12">
    <property type="entry name" value="RAN GTPASE-ACTIVATING PROTEIN 1"/>
    <property type="match status" value="1"/>
</dbReference>
<name>A0A395IP96_9HELO</name>
<evidence type="ECO:0000256" key="4">
    <source>
        <dbReference type="SAM" id="MobiDB-lite"/>
    </source>
</evidence>
<dbReference type="Proteomes" id="UP000249056">
    <property type="component" value="Unassembled WGS sequence"/>
</dbReference>
<feature type="region of interest" description="Disordered" evidence="4">
    <location>
        <begin position="336"/>
        <end position="390"/>
    </location>
</feature>
<organism evidence="5 6">
    <name type="scientific">Monilinia fructigena</name>
    <dbReference type="NCBI Taxonomy" id="38457"/>
    <lineage>
        <taxon>Eukaryota</taxon>
        <taxon>Fungi</taxon>
        <taxon>Dikarya</taxon>
        <taxon>Ascomycota</taxon>
        <taxon>Pezizomycotina</taxon>
        <taxon>Leotiomycetes</taxon>
        <taxon>Helotiales</taxon>
        <taxon>Sclerotiniaceae</taxon>
        <taxon>Monilinia</taxon>
    </lineage>
</organism>
<comment type="caution">
    <text evidence="5">The sequence shown here is derived from an EMBL/GenBank/DDBJ whole genome shotgun (WGS) entry which is preliminary data.</text>
</comment>
<dbReference type="GO" id="GO:0006913">
    <property type="term" value="P:nucleocytoplasmic transport"/>
    <property type="evidence" value="ECO:0007669"/>
    <property type="project" value="TreeGrafter"/>
</dbReference>
<proteinExistence type="predicted"/>
<sequence>MANTTKIFSLEGKGLKLDSAADVEPHIKLLKEMKDVEEVRFLGNTLGVEACRVIGEVLGEKTSLKIANLADIFTGRLLNEIPQALSSLLTALLKLPNLHTVNLNDNAFGLNTQAPLVAFLSSHTPLQHLILNNNGLGPHAGILIADALSALHAKKVDARAAGNQVPDLETIICGRNRLENGSMTAWAKAYSLHTGVKEVKMYAKGLEILDLQDNTFTITGSKALAKVVGGWANIQELGVGDSLLGGKGSFIFAEALKKGKNEKLEILRLQFNDIGVKGLQGFTTAAKEALPKLKKIELNGNKFDEDHDCIVELKELLEERKERLAGDVVLEDEWGLDELEDLEGESDEESEEEEEEEEEELEEQREQLIHDAEEVQEGEPVAQREDKDVDDLAKVLGKNLQV</sequence>
<dbReference type="GO" id="GO:0005096">
    <property type="term" value="F:GTPase activator activity"/>
    <property type="evidence" value="ECO:0007669"/>
    <property type="project" value="UniProtKB-KW"/>
</dbReference>
<dbReference type="CDD" id="cd00116">
    <property type="entry name" value="LRR_RI"/>
    <property type="match status" value="1"/>
</dbReference>
<feature type="compositionally biased region" description="Basic and acidic residues" evidence="4">
    <location>
        <begin position="364"/>
        <end position="373"/>
    </location>
</feature>
<dbReference type="SMART" id="SM00368">
    <property type="entry name" value="LRR_RI"/>
    <property type="match status" value="6"/>
</dbReference>
<accession>A0A395IP96</accession>
<evidence type="ECO:0008006" key="7">
    <source>
        <dbReference type="Google" id="ProtNLM"/>
    </source>
</evidence>
<dbReference type="EMBL" id="QKRW01000029">
    <property type="protein sequence ID" value="RAL61694.1"/>
    <property type="molecule type" value="Genomic_DNA"/>
</dbReference>
<dbReference type="GO" id="GO:0048471">
    <property type="term" value="C:perinuclear region of cytoplasm"/>
    <property type="evidence" value="ECO:0007669"/>
    <property type="project" value="TreeGrafter"/>
</dbReference>
<gene>
    <name evidence="5" type="ORF">DID88_002762</name>
</gene>
<evidence type="ECO:0000256" key="1">
    <source>
        <dbReference type="ARBA" id="ARBA00022468"/>
    </source>
</evidence>
<protein>
    <recommendedName>
        <fullName evidence="7">Ran GTPase-activating protein 1</fullName>
    </recommendedName>
</protein>
<evidence type="ECO:0000256" key="3">
    <source>
        <dbReference type="ARBA" id="ARBA00022737"/>
    </source>
</evidence>
<keyword evidence="1" id="KW-0343">GTPase activation</keyword>
<dbReference type="PANTHER" id="PTHR24113">
    <property type="entry name" value="RAN GTPASE-ACTIVATING PROTEIN 1"/>
    <property type="match status" value="1"/>
</dbReference>
<dbReference type="InterPro" id="IPR032675">
    <property type="entry name" value="LRR_dom_sf"/>
</dbReference>
<dbReference type="GO" id="GO:0005829">
    <property type="term" value="C:cytosol"/>
    <property type="evidence" value="ECO:0007669"/>
    <property type="project" value="TreeGrafter"/>
</dbReference>
<dbReference type="GO" id="GO:0005634">
    <property type="term" value="C:nucleus"/>
    <property type="evidence" value="ECO:0007669"/>
    <property type="project" value="TreeGrafter"/>
</dbReference>
<evidence type="ECO:0000313" key="6">
    <source>
        <dbReference type="Proteomes" id="UP000249056"/>
    </source>
</evidence>
<dbReference type="InterPro" id="IPR027038">
    <property type="entry name" value="RanGap"/>
</dbReference>
<evidence type="ECO:0000256" key="2">
    <source>
        <dbReference type="ARBA" id="ARBA00022614"/>
    </source>
</evidence>
<reference evidence="5 6" key="1">
    <citation type="submission" date="2018-06" db="EMBL/GenBank/DDBJ databases">
        <title>Genome Sequence of the Brown Rot Fungal Pathogen Monilinia fructigena.</title>
        <authorList>
            <person name="Landi L."/>
            <person name="De Miccolis Angelini R.M."/>
            <person name="Pollastro S."/>
            <person name="Abate D."/>
            <person name="Faretra F."/>
            <person name="Romanazzi G."/>
        </authorList>
    </citation>
    <scope>NUCLEOTIDE SEQUENCE [LARGE SCALE GENOMIC DNA]</scope>
    <source>
        <strain evidence="5 6">Mfrg269</strain>
    </source>
</reference>